<dbReference type="SMART" id="SM00382">
    <property type="entry name" value="AAA"/>
    <property type="match status" value="1"/>
</dbReference>
<feature type="domain" description="ABC transporter" evidence="3">
    <location>
        <begin position="1"/>
        <end position="211"/>
    </location>
</feature>
<evidence type="ECO:0000313" key="4">
    <source>
        <dbReference type="EMBL" id="RKN62061.1"/>
    </source>
</evidence>
<evidence type="ECO:0000256" key="1">
    <source>
        <dbReference type="ARBA" id="ARBA00022741"/>
    </source>
</evidence>
<dbReference type="EMBL" id="RBAM01000022">
    <property type="protein sequence ID" value="RKN62061.1"/>
    <property type="molecule type" value="Genomic_DNA"/>
</dbReference>
<dbReference type="OrthoDB" id="9804819at2"/>
<dbReference type="GO" id="GO:0016887">
    <property type="term" value="F:ATP hydrolysis activity"/>
    <property type="evidence" value="ECO:0007669"/>
    <property type="project" value="InterPro"/>
</dbReference>
<dbReference type="InterPro" id="IPR003439">
    <property type="entry name" value="ABC_transporter-like_ATP-bd"/>
</dbReference>
<dbReference type="GO" id="GO:0005524">
    <property type="term" value="F:ATP binding"/>
    <property type="evidence" value="ECO:0007669"/>
    <property type="project" value="UniProtKB-KW"/>
</dbReference>
<dbReference type="PANTHER" id="PTHR43038:SF7">
    <property type="entry name" value="ABC TRANSPORT SYSTEM ATP-BINDING PROTEIN"/>
    <property type="match status" value="1"/>
</dbReference>
<reference evidence="4 5" key="1">
    <citation type="journal article" date="2015" name="Antonie Van Leeuwenhoek">
        <title>Streptomyces klenkii sp. nov., isolated from deep marine sediment.</title>
        <authorList>
            <person name="Veyisoglu A."/>
            <person name="Sahin N."/>
        </authorList>
    </citation>
    <scope>NUCLEOTIDE SEQUENCE [LARGE SCALE GENOMIC DNA]</scope>
    <source>
        <strain evidence="4 5">KCTC 29202</strain>
    </source>
</reference>
<protein>
    <submittedName>
        <fullName evidence="4">ABC transporter ATP-binding protein</fullName>
    </submittedName>
</protein>
<keyword evidence="2 4" id="KW-0067">ATP-binding</keyword>
<comment type="caution">
    <text evidence="4">The sequence shown here is derived from an EMBL/GenBank/DDBJ whole genome shotgun (WGS) entry which is preliminary data.</text>
</comment>
<evidence type="ECO:0000256" key="2">
    <source>
        <dbReference type="ARBA" id="ARBA00022840"/>
    </source>
</evidence>
<dbReference type="InterPro" id="IPR003593">
    <property type="entry name" value="AAA+_ATPase"/>
</dbReference>
<sequence length="213" mass="23389">MRVSAVHKSYGARRVLRGVSFDLGPGTLAGIVGENGAGKTTLLRILCGQTAADAGAVEHRGRLGYCPQETVLNDFLTVAQHLRYFQVAYGLSGLRRAEELMEELHFSEYRHSRVAVLSGGTRQKLNLTLALMHDPQVLLLDEPYQGFDWETYLRFWGVAARLRDRGCCIVVVSHLAWDTERLDRLYRLHDGVAARWQPGPGPAPGPAPGPGGG</sequence>
<dbReference type="Gene3D" id="3.40.50.300">
    <property type="entry name" value="P-loop containing nucleotide triphosphate hydrolases"/>
    <property type="match status" value="1"/>
</dbReference>
<keyword evidence="5" id="KW-1185">Reference proteome</keyword>
<dbReference type="Proteomes" id="UP000270343">
    <property type="component" value="Unassembled WGS sequence"/>
</dbReference>
<dbReference type="AlphaFoldDB" id="A0A3B0APB9"/>
<dbReference type="Pfam" id="PF00005">
    <property type="entry name" value="ABC_tran"/>
    <property type="match status" value="1"/>
</dbReference>
<evidence type="ECO:0000313" key="5">
    <source>
        <dbReference type="Proteomes" id="UP000270343"/>
    </source>
</evidence>
<evidence type="ECO:0000259" key="3">
    <source>
        <dbReference type="PROSITE" id="PS50893"/>
    </source>
</evidence>
<name>A0A3B0APB9_9ACTN</name>
<dbReference type="SUPFAM" id="SSF52540">
    <property type="entry name" value="P-loop containing nucleoside triphosphate hydrolases"/>
    <property type="match status" value="1"/>
</dbReference>
<dbReference type="InterPro" id="IPR027417">
    <property type="entry name" value="P-loop_NTPase"/>
</dbReference>
<keyword evidence="1" id="KW-0547">Nucleotide-binding</keyword>
<gene>
    <name evidence="4" type="ORF">D7231_31325</name>
</gene>
<dbReference type="PANTHER" id="PTHR43038">
    <property type="entry name" value="ATP-BINDING CASSETTE, SUB-FAMILY H, MEMBER 1"/>
    <property type="match status" value="1"/>
</dbReference>
<accession>A0A3B0APB9</accession>
<dbReference type="CDD" id="cd03230">
    <property type="entry name" value="ABC_DR_subfamily_A"/>
    <property type="match status" value="1"/>
</dbReference>
<organism evidence="4 5">
    <name type="scientific">Streptomyces klenkii</name>
    <dbReference type="NCBI Taxonomy" id="1420899"/>
    <lineage>
        <taxon>Bacteria</taxon>
        <taxon>Bacillati</taxon>
        <taxon>Actinomycetota</taxon>
        <taxon>Actinomycetes</taxon>
        <taxon>Kitasatosporales</taxon>
        <taxon>Streptomycetaceae</taxon>
        <taxon>Streptomyces</taxon>
    </lineage>
</organism>
<proteinExistence type="predicted"/>
<dbReference type="PROSITE" id="PS50893">
    <property type="entry name" value="ABC_TRANSPORTER_2"/>
    <property type="match status" value="1"/>
</dbReference>